<sequence>LDQGALGLGRGSRDYYLNTTMFSKQLDAYKKYQLDVIKLLLNDANVTYDLSQLVIDLNNLIYFETEFAE</sequence>
<dbReference type="GeneID" id="9952395"/>
<protein>
    <recommendedName>
        <fullName evidence="2">Peptidase M13 N-terminal domain-containing protein</fullName>
    </recommendedName>
</protein>
<dbReference type="OrthoDB" id="5847640at2759"/>
<gene>
    <name evidence="1" type="ORF">LOAG_14910</name>
</gene>
<organism evidence="1">
    <name type="scientific">Loa loa</name>
    <name type="common">Eye worm</name>
    <name type="synonym">Filaria loa</name>
    <dbReference type="NCBI Taxonomy" id="7209"/>
    <lineage>
        <taxon>Eukaryota</taxon>
        <taxon>Metazoa</taxon>
        <taxon>Ecdysozoa</taxon>
        <taxon>Nematoda</taxon>
        <taxon>Chromadorea</taxon>
        <taxon>Rhabditida</taxon>
        <taxon>Spirurina</taxon>
        <taxon>Spiruromorpha</taxon>
        <taxon>Filarioidea</taxon>
        <taxon>Onchocercidae</taxon>
        <taxon>Loa</taxon>
    </lineage>
</organism>
<dbReference type="InterPro" id="IPR042089">
    <property type="entry name" value="Peptidase_M13_dom_2"/>
</dbReference>
<dbReference type="Gene3D" id="1.10.1380.10">
    <property type="entry name" value="Neutral endopeptidase , domain2"/>
    <property type="match status" value="1"/>
</dbReference>
<evidence type="ECO:0008006" key="2">
    <source>
        <dbReference type="Google" id="ProtNLM"/>
    </source>
</evidence>
<dbReference type="InParanoid" id="A0A1S0TGW2"/>
<dbReference type="RefSeq" id="XP_003150451.2">
    <property type="nucleotide sequence ID" value="XM_003150403.2"/>
</dbReference>
<evidence type="ECO:0000313" key="1">
    <source>
        <dbReference type="EMBL" id="EFO13618.2"/>
    </source>
</evidence>
<proteinExistence type="predicted"/>
<dbReference type="CTD" id="9952395"/>
<feature type="non-terminal residue" evidence="1">
    <location>
        <position position="69"/>
    </location>
</feature>
<dbReference type="EMBL" id="JH713434">
    <property type="protein sequence ID" value="EFO13618.2"/>
    <property type="molecule type" value="Genomic_DNA"/>
</dbReference>
<feature type="non-terminal residue" evidence="1">
    <location>
        <position position="1"/>
    </location>
</feature>
<dbReference type="SUPFAM" id="SSF55486">
    <property type="entry name" value="Metalloproteases ('zincins'), catalytic domain"/>
    <property type="match status" value="1"/>
</dbReference>
<accession>A0A1S0TGW2</accession>
<dbReference type="AlphaFoldDB" id="A0A1S0TGW2"/>
<name>A0A1S0TGW2_LOALO</name>
<reference evidence="1" key="1">
    <citation type="submission" date="2012-04" db="EMBL/GenBank/DDBJ databases">
        <title>The Genome Sequence of Loa loa.</title>
        <authorList>
            <consortium name="The Broad Institute Genome Sequencing Platform"/>
            <consortium name="Broad Institute Genome Sequencing Center for Infectious Disease"/>
            <person name="Nutman T.B."/>
            <person name="Fink D.L."/>
            <person name="Russ C."/>
            <person name="Young S."/>
            <person name="Zeng Q."/>
            <person name="Gargeya S."/>
            <person name="Alvarado L."/>
            <person name="Berlin A."/>
            <person name="Chapman S.B."/>
            <person name="Chen Z."/>
            <person name="Freedman E."/>
            <person name="Gellesch M."/>
            <person name="Goldberg J."/>
            <person name="Griggs A."/>
            <person name="Gujja S."/>
            <person name="Heilman E.R."/>
            <person name="Heiman D."/>
            <person name="Howarth C."/>
            <person name="Mehta T."/>
            <person name="Neiman D."/>
            <person name="Pearson M."/>
            <person name="Roberts A."/>
            <person name="Saif S."/>
            <person name="Shea T."/>
            <person name="Shenoy N."/>
            <person name="Sisk P."/>
            <person name="Stolte C."/>
            <person name="Sykes S."/>
            <person name="White J."/>
            <person name="Yandava C."/>
            <person name="Haas B."/>
            <person name="Henn M.R."/>
            <person name="Nusbaum C."/>
            <person name="Birren B."/>
        </authorList>
    </citation>
    <scope>NUCLEOTIDE SEQUENCE [LARGE SCALE GENOMIC DNA]</scope>
</reference>
<dbReference type="KEGG" id="loa:LOAG_14910"/>